<sequence>MMQELEIERKNLLTKDEYNHLITGLSLSDVTPKKQRNHYFETADFQLKQTGSALRIREKNGAFVLTLKQPQGDGLLETHEPLTKQEANQLIANNGTIKPAIETRIKALGVPIEALVFGGTLETNRIEVNQDGVLVVLDESHYLGQVDYELEIEGPSLKVTEARLDGLLTRFSITKKETPNKIARFYSALNNVS</sequence>
<dbReference type="EMBL" id="BJWI01000012">
    <property type="protein sequence ID" value="GEM01568.1"/>
    <property type="molecule type" value="Genomic_DNA"/>
</dbReference>
<dbReference type="OrthoDB" id="384378at2"/>
<accession>A0A1I5PPY7</accession>
<dbReference type="CDD" id="cd07762">
    <property type="entry name" value="CYTH-like_Pase_1"/>
    <property type="match status" value="1"/>
</dbReference>
<name>A0A1I5PPY7_9BACI</name>
<evidence type="ECO:0000313" key="5">
    <source>
        <dbReference type="Proteomes" id="UP000321547"/>
    </source>
</evidence>
<feature type="domain" description="CYTH" evidence="1">
    <location>
        <begin position="4"/>
        <end position="192"/>
    </location>
</feature>
<dbReference type="InterPro" id="IPR009195">
    <property type="entry name" value="Uncharacterised_YjbK"/>
</dbReference>
<dbReference type="PROSITE" id="PS51707">
    <property type="entry name" value="CYTH"/>
    <property type="match status" value="1"/>
</dbReference>
<dbReference type="STRING" id="306540.SAMN05421839_1167"/>
<evidence type="ECO:0000313" key="3">
    <source>
        <dbReference type="EMBL" id="SFP35900.1"/>
    </source>
</evidence>
<reference evidence="2 5" key="2">
    <citation type="submission" date="2019-07" db="EMBL/GenBank/DDBJ databases">
        <title>Whole genome shotgun sequence of Halolactibacillus halophilus NBRC 100868.</title>
        <authorList>
            <person name="Hosoyama A."/>
            <person name="Uohara A."/>
            <person name="Ohji S."/>
            <person name="Ichikawa N."/>
        </authorList>
    </citation>
    <scope>NUCLEOTIDE SEQUENCE [LARGE SCALE GENOMIC DNA]</scope>
    <source>
        <strain evidence="2 5">NBRC 100868</strain>
    </source>
</reference>
<gene>
    <name evidence="2" type="ORF">HHA03_11000</name>
    <name evidence="3" type="ORF">SAMN05421839_1167</name>
</gene>
<dbReference type="Proteomes" id="UP000242243">
    <property type="component" value="Unassembled WGS sequence"/>
</dbReference>
<dbReference type="Proteomes" id="UP000321547">
    <property type="component" value="Unassembled WGS sequence"/>
</dbReference>
<reference evidence="3 4" key="1">
    <citation type="submission" date="2016-10" db="EMBL/GenBank/DDBJ databases">
        <authorList>
            <person name="de Groot N.N."/>
        </authorList>
    </citation>
    <scope>NUCLEOTIDE SEQUENCE [LARGE SCALE GENOMIC DNA]</scope>
    <source>
        <strain evidence="3 4">DSM 17073</strain>
    </source>
</reference>
<dbReference type="InterPro" id="IPR033469">
    <property type="entry name" value="CYTH-like_dom_sf"/>
</dbReference>
<evidence type="ECO:0000313" key="4">
    <source>
        <dbReference type="Proteomes" id="UP000242243"/>
    </source>
</evidence>
<dbReference type="SUPFAM" id="SSF55154">
    <property type="entry name" value="CYTH-like phosphatases"/>
    <property type="match status" value="1"/>
</dbReference>
<dbReference type="Gene3D" id="2.40.320.10">
    <property type="entry name" value="Hypothetical Protein Pfu-838710-001"/>
    <property type="match status" value="1"/>
</dbReference>
<evidence type="ECO:0000259" key="1">
    <source>
        <dbReference type="PROSITE" id="PS51707"/>
    </source>
</evidence>
<dbReference type="InterPro" id="IPR023577">
    <property type="entry name" value="CYTH_domain"/>
</dbReference>
<organism evidence="3 4">
    <name type="scientific">Halolactibacillus halophilus</name>
    <dbReference type="NCBI Taxonomy" id="306540"/>
    <lineage>
        <taxon>Bacteria</taxon>
        <taxon>Bacillati</taxon>
        <taxon>Bacillota</taxon>
        <taxon>Bacilli</taxon>
        <taxon>Bacillales</taxon>
        <taxon>Bacillaceae</taxon>
        <taxon>Halolactibacillus</taxon>
    </lineage>
</organism>
<dbReference type="Pfam" id="PF01928">
    <property type="entry name" value="CYTH"/>
    <property type="match status" value="1"/>
</dbReference>
<protein>
    <submittedName>
        <fullName evidence="2">CYTH domain-containing protein</fullName>
    </submittedName>
    <submittedName>
        <fullName evidence="3">Uncharacterized protein YjbK</fullName>
    </submittedName>
</protein>
<evidence type="ECO:0000313" key="2">
    <source>
        <dbReference type="EMBL" id="GEM01568.1"/>
    </source>
</evidence>
<dbReference type="EMBL" id="FOXC01000016">
    <property type="protein sequence ID" value="SFP35900.1"/>
    <property type="molecule type" value="Genomic_DNA"/>
</dbReference>
<proteinExistence type="predicted"/>
<dbReference type="SMART" id="SM01118">
    <property type="entry name" value="CYTH"/>
    <property type="match status" value="1"/>
</dbReference>
<dbReference type="PIRSF" id="PIRSF012526">
    <property type="entry name" value="CYTH_UCP012526"/>
    <property type="match status" value="1"/>
</dbReference>
<dbReference type="AlphaFoldDB" id="A0A1I5PPY7"/>
<keyword evidence="5" id="KW-1185">Reference proteome</keyword>